<evidence type="ECO:0000259" key="11">
    <source>
        <dbReference type="Pfam" id="PF01408"/>
    </source>
</evidence>
<keyword evidence="2" id="KW-0560">Oxidoreductase</keyword>
<keyword evidence="14" id="KW-1185">Reference proteome</keyword>
<dbReference type="STRING" id="158441.A0A226DXU2"/>
<dbReference type="OrthoDB" id="2129491at2759"/>
<dbReference type="EC" id="1.3.1.20" evidence="3"/>
<feature type="domain" description="Gfo/Idh/MocA-like oxidoreductase N-terminal" evidence="11">
    <location>
        <begin position="3"/>
        <end position="123"/>
    </location>
</feature>
<evidence type="ECO:0000313" key="14">
    <source>
        <dbReference type="Proteomes" id="UP000198287"/>
    </source>
</evidence>
<evidence type="ECO:0000256" key="3">
    <source>
        <dbReference type="ARBA" id="ARBA00038853"/>
    </source>
</evidence>
<comment type="caution">
    <text evidence="13">The sequence shown here is derived from an EMBL/GenBank/DDBJ whole genome shotgun (WGS) entry which is preliminary data.</text>
</comment>
<evidence type="ECO:0000256" key="9">
    <source>
        <dbReference type="ARBA" id="ARBA00047423"/>
    </source>
</evidence>
<dbReference type="PANTHER" id="PTHR22604:SF105">
    <property type="entry name" value="TRANS-1,2-DIHYDROBENZENE-1,2-DIOL DEHYDROGENASE"/>
    <property type="match status" value="1"/>
</dbReference>
<sequence length="334" mass="36454">MALNWGIIGCGKISHDFVSSLSSLPLGEHVVVGCAARKLESAQEFATAHQIPKAYGSYQELVEDKEVTAVYIGAINPQHKDLCKLAIAHGKGVLCEKPLCINVKQTKELIDIAREKKVFLMEGIWSRFFPAYLKLKEELASGSIGEVLQVSTVFGTLLDQKDRCCLKEMGGGAILDIGVYNIQLISLIFGGERPIKIAAGGHLNEDGVDLSSSATLIYSGGRTATTVAHGRVRMQNEAHIIGTKGMIKVPMRFWCPTELETPSGIHKFDLPPTDKEFNYANSVGLCYEAAEVRRCIQAGLTESPGMSWEESLVVAEIMEGIRKQVGVIYPQDDE</sequence>
<dbReference type="PANTHER" id="PTHR22604">
    <property type="entry name" value="OXIDOREDUCTASES"/>
    <property type="match status" value="1"/>
</dbReference>
<dbReference type="EMBL" id="LNIX01000009">
    <property type="protein sequence ID" value="OXA50093.1"/>
    <property type="molecule type" value="Genomic_DNA"/>
</dbReference>
<evidence type="ECO:0000313" key="13">
    <source>
        <dbReference type="EMBL" id="OXA50093.1"/>
    </source>
</evidence>
<organism evidence="13 14">
    <name type="scientific">Folsomia candida</name>
    <name type="common">Springtail</name>
    <dbReference type="NCBI Taxonomy" id="158441"/>
    <lineage>
        <taxon>Eukaryota</taxon>
        <taxon>Metazoa</taxon>
        <taxon>Ecdysozoa</taxon>
        <taxon>Arthropoda</taxon>
        <taxon>Hexapoda</taxon>
        <taxon>Collembola</taxon>
        <taxon>Entomobryomorpha</taxon>
        <taxon>Isotomoidea</taxon>
        <taxon>Isotomidae</taxon>
        <taxon>Proisotominae</taxon>
        <taxon>Folsomia</taxon>
    </lineage>
</organism>
<dbReference type="GO" id="GO:0047837">
    <property type="term" value="F:D-xylose 1-dehydrogenase (NADP+) activity"/>
    <property type="evidence" value="ECO:0007669"/>
    <property type="project" value="UniProtKB-EC"/>
</dbReference>
<evidence type="ECO:0000256" key="5">
    <source>
        <dbReference type="ARBA" id="ARBA00040603"/>
    </source>
</evidence>
<dbReference type="SUPFAM" id="SSF55347">
    <property type="entry name" value="Glyceraldehyde-3-phosphate dehydrogenase-like, C-terminal domain"/>
    <property type="match status" value="1"/>
</dbReference>
<evidence type="ECO:0000256" key="1">
    <source>
        <dbReference type="ARBA" id="ARBA00010928"/>
    </source>
</evidence>
<comment type="catalytic activity">
    <reaction evidence="9">
        <text>(1R,2R)-1,2-dihydrobenzene-1,2-diol + NADP(+) = catechol + NADPH + H(+)</text>
        <dbReference type="Rhea" id="RHEA:16729"/>
        <dbReference type="ChEBI" id="CHEBI:10702"/>
        <dbReference type="ChEBI" id="CHEBI:15378"/>
        <dbReference type="ChEBI" id="CHEBI:18135"/>
        <dbReference type="ChEBI" id="CHEBI:57783"/>
        <dbReference type="ChEBI" id="CHEBI:58349"/>
        <dbReference type="EC" id="1.3.1.20"/>
    </reaction>
</comment>
<evidence type="ECO:0000256" key="10">
    <source>
        <dbReference type="ARBA" id="ARBA00049233"/>
    </source>
</evidence>
<evidence type="ECO:0000256" key="4">
    <source>
        <dbReference type="ARBA" id="ARBA00038984"/>
    </source>
</evidence>
<gene>
    <name evidence="13" type="ORF">Fcan01_15145</name>
</gene>
<comment type="catalytic activity">
    <reaction evidence="10">
        <text>D-xylose + NADP(+) = D-xylono-1,5-lactone + NADPH + H(+)</text>
        <dbReference type="Rhea" id="RHEA:22000"/>
        <dbReference type="ChEBI" id="CHEBI:15378"/>
        <dbReference type="ChEBI" id="CHEBI:15867"/>
        <dbReference type="ChEBI" id="CHEBI:53455"/>
        <dbReference type="ChEBI" id="CHEBI:57783"/>
        <dbReference type="ChEBI" id="CHEBI:58349"/>
        <dbReference type="EC" id="1.1.1.179"/>
    </reaction>
</comment>
<comment type="similarity">
    <text evidence="1">Belongs to the Gfo/Idh/MocA family.</text>
</comment>
<dbReference type="Proteomes" id="UP000198287">
    <property type="component" value="Unassembled WGS sequence"/>
</dbReference>
<dbReference type="Gene3D" id="3.30.360.10">
    <property type="entry name" value="Dihydrodipicolinate Reductase, domain 2"/>
    <property type="match status" value="1"/>
</dbReference>
<evidence type="ECO:0000256" key="2">
    <source>
        <dbReference type="ARBA" id="ARBA00023002"/>
    </source>
</evidence>
<accession>A0A226DXU2</accession>
<dbReference type="OMA" id="HMSLYHL"/>
<proteinExistence type="inferred from homology"/>
<dbReference type="InterPro" id="IPR050984">
    <property type="entry name" value="Gfo/Idh/MocA_domain"/>
</dbReference>
<dbReference type="EC" id="1.1.1.179" evidence="4"/>
<dbReference type="GO" id="GO:0047115">
    <property type="term" value="F:trans-1,2-dihydrobenzene-1,2-diol dehydrogenase activity"/>
    <property type="evidence" value="ECO:0007669"/>
    <property type="project" value="UniProtKB-EC"/>
</dbReference>
<reference evidence="13 14" key="1">
    <citation type="submission" date="2015-12" db="EMBL/GenBank/DDBJ databases">
        <title>The genome of Folsomia candida.</title>
        <authorList>
            <person name="Faddeeva A."/>
            <person name="Derks M.F."/>
            <person name="Anvar Y."/>
            <person name="Smit S."/>
            <person name="Van Straalen N."/>
            <person name="Roelofs D."/>
        </authorList>
    </citation>
    <scope>NUCLEOTIDE SEQUENCE [LARGE SCALE GENOMIC DNA]</scope>
    <source>
        <strain evidence="13 14">VU population</strain>
        <tissue evidence="13">Whole body</tissue>
    </source>
</reference>
<dbReference type="InterPro" id="IPR000683">
    <property type="entry name" value="Gfo/Idh/MocA-like_OxRdtase_N"/>
</dbReference>
<dbReference type="Gene3D" id="3.40.50.720">
    <property type="entry name" value="NAD(P)-binding Rossmann-like Domain"/>
    <property type="match status" value="1"/>
</dbReference>
<dbReference type="InterPro" id="IPR036291">
    <property type="entry name" value="NAD(P)-bd_dom_sf"/>
</dbReference>
<dbReference type="GO" id="GO:0000166">
    <property type="term" value="F:nucleotide binding"/>
    <property type="evidence" value="ECO:0007669"/>
    <property type="project" value="InterPro"/>
</dbReference>
<name>A0A226DXU2_FOLCA</name>
<feature type="domain" description="GFO/IDH/MocA-like oxidoreductase" evidence="12">
    <location>
        <begin position="132"/>
        <end position="247"/>
    </location>
</feature>
<dbReference type="Pfam" id="PF22725">
    <property type="entry name" value="GFO_IDH_MocA_C3"/>
    <property type="match status" value="1"/>
</dbReference>
<evidence type="ECO:0000256" key="8">
    <source>
        <dbReference type="ARBA" id="ARBA00043025"/>
    </source>
</evidence>
<dbReference type="InterPro" id="IPR055170">
    <property type="entry name" value="GFO_IDH_MocA-like_dom"/>
</dbReference>
<evidence type="ECO:0000256" key="7">
    <source>
        <dbReference type="ARBA" id="ARBA00042988"/>
    </source>
</evidence>
<evidence type="ECO:0000259" key="12">
    <source>
        <dbReference type="Pfam" id="PF22725"/>
    </source>
</evidence>
<dbReference type="SUPFAM" id="SSF51735">
    <property type="entry name" value="NAD(P)-binding Rossmann-fold domains"/>
    <property type="match status" value="1"/>
</dbReference>
<dbReference type="AlphaFoldDB" id="A0A226DXU2"/>
<dbReference type="Pfam" id="PF01408">
    <property type="entry name" value="GFO_IDH_MocA"/>
    <property type="match status" value="1"/>
</dbReference>
<evidence type="ECO:0000256" key="6">
    <source>
        <dbReference type="ARBA" id="ARBA00042926"/>
    </source>
</evidence>
<protein>
    <recommendedName>
        <fullName evidence="5">Trans-1,2-dihydrobenzene-1,2-diol dehydrogenase</fullName>
        <ecNumber evidence="4">1.1.1.179</ecNumber>
        <ecNumber evidence="3">1.3.1.20</ecNumber>
    </recommendedName>
    <alternativeName>
        <fullName evidence="8">D-xylose 1-dehydrogenase</fullName>
    </alternativeName>
    <alternativeName>
        <fullName evidence="7">D-xylose-NADP dehydrogenase</fullName>
    </alternativeName>
    <alternativeName>
        <fullName evidence="6">Dimeric dihydrodiol dehydrogenase</fullName>
    </alternativeName>
</protein>